<dbReference type="OrthoDB" id="46612at2759"/>
<reference evidence="3 4" key="1">
    <citation type="submission" date="2016-09" db="EMBL/GenBank/DDBJ databases">
        <title>Extensive genetic diversity and differential bi-allelic expression allows diatom success in the polar Southern Ocean.</title>
        <authorList>
            <consortium name="DOE Joint Genome Institute"/>
            <person name="Mock T."/>
            <person name="Otillar R.P."/>
            <person name="Strauss J."/>
            <person name="Dupont C."/>
            <person name="Frickenhaus S."/>
            <person name="Maumus F."/>
            <person name="Mcmullan M."/>
            <person name="Sanges R."/>
            <person name="Schmutz J."/>
            <person name="Toseland A."/>
            <person name="Valas R."/>
            <person name="Veluchamy A."/>
            <person name="Ward B.J."/>
            <person name="Allen A."/>
            <person name="Barry K."/>
            <person name="Falciatore A."/>
            <person name="Ferrante M."/>
            <person name="Fortunato A.E."/>
            <person name="Gloeckner G."/>
            <person name="Gruber A."/>
            <person name="Hipkin R."/>
            <person name="Janech M."/>
            <person name="Kroth P."/>
            <person name="Leese F."/>
            <person name="Lindquist E."/>
            <person name="Lyon B.R."/>
            <person name="Martin J."/>
            <person name="Mayer C."/>
            <person name="Parker M."/>
            <person name="Quesneville H."/>
            <person name="Raymond J."/>
            <person name="Uhlig C."/>
            <person name="Valentin K.U."/>
            <person name="Worden A.Z."/>
            <person name="Armbrust E.V."/>
            <person name="Bowler C."/>
            <person name="Green B."/>
            <person name="Moulton V."/>
            <person name="Van Oosterhout C."/>
            <person name="Grigoriev I."/>
        </authorList>
    </citation>
    <scope>NUCLEOTIDE SEQUENCE [LARGE SCALE GENOMIC DNA]</scope>
    <source>
        <strain evidence="3 4">CCMP1102</strain>
    </source>
</reference>
<evidence type="ECO:0000313" key="3">
    <source>
        <dbReference type="EMBL" id="OEU19536.1"/>
    </source>
</evidence>
<accession>A0A1E7FN11</accession>
<dbReference type="KEGG" id="fcy:FRACYDRAFT_260027"/>
<organism evidence="3 4">
    <name type="scientific">Fragilariopsis cylindrus CCMP1102</name>
    <dbReference type="NCBI Taxonomy" id="635003"/>
    <lineage>
        <taxon>Eukaryota</taxon>
        <taxon>Sar</taxon>
        <taxon>Stramenopiles</taxon>
        <taxon>Ochrophyta</taxon>
        <taxon>Bacillariophyta</taxon>
        <taxon>Bacillariophyceae</taxon>
        <taxon>Bacillariophycidae</taxon>
        <taxon>Bacillariales</taxon>
        <taxon>Bacillariaceae</taxon>
        <taxon>Fragilariopsis</taxon>
    </lineage>
</organism>
<feature type="region of interest" description="Disordered" evidence="1">
    <location>
        <begin position="45"/>
        <end position="64"/>
    </location>
</feature>
<feature type="transmembrane region" description="Helical" evidence="2">
    <location>
        <begin position="12"/>
        <end position="32"/>
    </location>
</feature>
<dbReference type="EMBL" id="KV784355">
    <property type="protein sequence ID" value="OEU19536.1"/>
    <property type="molecule type" value="Genomic_DNA"/>
</dbReference>
<keyword evidence="2" id="KW-0472">Membrane</keyword>
<name>A0A1E7FN11_9STRA</name>
<proteinExistence type="predicted"/>
<dbReference type="InParanoid" id="A0A1E7FN11"/>
<protein>
    <submittedName>
        <fullName evidence="3">Uncharacterized protein</fullName>
    </submittedName>
</protein>
<evidence type="ECO:0000256" key="2">
    <source>
        <dbReference type="SAM" id="Phobius"/>
    </source>
</evidence>
<sequence>MMGIETTTSKSFLVVVIIVLVSTVVLIAQGMLPNYYQLKPITSSTTTHSTTTTMQQSTTTKSSSLLLDSETNSNNIIYGHLHFPKTGGSNLNGRMAATYDNVCGNKGYSYDAYQFNSRGRHNNITIPGHNIDVISEVSKNNKEYNNNNNNNGKGKYDRGKVPKGIMNEIGYEDCNYISQEKEWEFWPELINNLNQKNEDNNNNNSTLTLELHVPCREPIQHLMSMASHFNKKYECDENESKITIQKAIDKVYMKRLGDGRFSNKFTNTNIELKCFTPFPLENYIHYMKDKLHSRRFPVPYYQPRTTNKKHDKSKECIWDSTSDEYKQKVIQLLIEKHPYMKFCSECIGSSNELQL</sequence>
<dbReference type="Proteomes" id="UP000095751">
    <property type="component" value="Unassembled WGS sequence"/>
</dbReference>
<keyword evidence="2" id="KW-0812">Transmembrane</keyword>
<evidence type="ECO:0000313" key="4">
    <source>
        <dbReference type="Proteomes" id="UP000095751"/>
    </source>
</evidence>
<gene>
    <name evidence="3" type="ORF">FRACYDRAFT_260027</name>
</gene>
<evidence type="ECO:0000256" key="1">
    <source>
        <dbReference type="SAM" id="MobiDB-lite"/>
    </source>
</evidence>
<keyword evidence="4" id="KW-1185">Reference proteome</keyword>
<keyword evidence="2" id="KW-1133">Transmembrane helix</keyword>
<dbReference type="AlphaFoldDB" id="A0A1E7FN11"/>